<dbReference type="EMBL" id="MZNU01000236">
    <property type="protein sequence ID" value="OWP02344.1"/>
    <property type="molecule type" value="Genomic_DNA"/>
</dbReference>
<organism evidence="2 3">
    <name type="scientific">Diplocarpon coronariae</name>
    <dbReference type="NCBI Taxonomy" id="2795749"/>
    <lineage>
        <taxon>Eukaryota</taxon>
        <taxon>Fungi</taxon>
        <taxon>Dikarya</taxon>
        <taxon>Ascomycota</taxon>
        <taxon>Pezizomycotina</taxon>
        <taxon>Leotiomycetes</taxon>
        <taxon>Helotiales</taxon>
        <taxon>Drepanopezizaceae</taxon>
        <taxon>Diplocarpon</taxon>
    </lineage>
</organism>
<keyword evidence="3" id="KW-1185">Reference proteome</keyword>
<evidence type="ECO:0008006" key="4">
    <source>
        <dbReference type="Google" id="ProtNLM"/>
    </source>
</evidence>
<sequence length="2213" mass="249139">MANWKEKGVVPDSDDEDGLDSQSTKASEGLNDEPVSEEALGLDDIARATERGDGDGGLNGVGIISPESAVEDPGANFLLTVLPLSELDESLEDALESHIEDDLGLQTSPLTSPATAIDPWAHTDSGGGSTILPWEIASNSRSESLVPVEDEISRSYVQITSPTSTRLSSPPSSGPTLPPHTTLSSRRSPSQSPSPQPRVSDDALPTLINNILEPVHEPTCTAKRSLRQRNLIQLHPYIVEQEKYRNALKARGVAPMRLESSQEDSRRRNRNSASPVSESQEQETLDMNVDRSESQLVDFDWDPPSSSPVRSTQTPQEDEVMDDVPAIDNDNEEQDADEDEEFPAISKLLQGAPQKIYKKHEPKKRFLKTYSTKFRRPPMSRIQTQTVEPNRRHDSAISIFDVPASPPATSSPFTIHSRNGQNLLDCAGSRSKEPTPSITMDEDDDPFLQPVDLPTPATSAIKQISLSLDSDLENTDPFAHVSGKIHFTSSSSSSDESKKIRKISRKIRGVLPASHLRLDHKIRAKPTNHVHRATESASPVKDAARRGVALPRTRRKSHSPPPSTSARLAFLSDSEGDDEDDTTGFIMGDDNDELEGIFDQSPFEFAQEDDRIDAMLPSKKRTLTGSNKPQKKRKDGSGSGLRTGSGSYNRQPRITDHVNKPRGHISLNKTIRRSQSYAGNSILESSSLSRPRNPAPPNLSILDVVDTTDRGGNNLPHFIRVAARTARSKAGKGRQSPSKKFIRLANREDTQDAQSVLQKWKQGMIAPSFSWPQPKRSSGVPRNALQEVTGNLQSNFPPYPRKNGTHQLDRATVGLKRKLIVSRHQRSINDFVRKDVPVLAENNRSRQGVLPKHSSNSRSRHHPVRPAQLESPALPYSDRYHTEFKSRKNILDIFYRNTRRRPIQQPNLQLSRFLADDDIRPSVENVLDIDIADTEDNGIDKVNVVQVACLSTRRRKQAPRRVDAGAANYRQPTDPLILDFFSPVDGPNAADDKSKLAGLGKFGTNYPLHFDIYPLLPGIFFHESTLIGSRRLSEALYGRSSSFGAIFASPPTLKFAEKCFAWQTWEESVSSEVGVCFDWLLDQFLVPQTSSKPAADATEVIMFVLDYVQHNVSFDGPLDRDDFMARMAEVMQDFSTRLNAKQNFHPSHDRQAIEVLSICCLVVLSLLNSTRTQSVRNPLTYDFEDLLKSLAGHCVDLLLSHGLGVIRKLYDDLQYLSFREGGIKSDQYAANAWVILIKVLEAAQIPRGSFWDITNIRLVDKPLKDSSIDAPAMERIWYSLHTLLPLCEFDEFGVIVSGLRQKAKFDNWPLPQQILKKVFALYKSNQRQSPGFNDYCRALFNRCYHLMTEWGWWKCPSIAGTLFDFFASHSLAHLRNEEVYASPRFLEQLDTEPSLAVEAEDRCFHIFLKIVALGIRHLAKADDVKSIRNLVARLLPNHDRQYPKDETIHQRDLAALRNHHDLLCTLFWVSPASQRPPVSLIQELVVAERSHNEACLINIRAWENLTRFIVTKSVAIEYYKPFTIWQSAFFSGLCQQYLDAEKEVRQQAEALEHSNGQIMSEARITGTVLANRRNLIIPMCTSLAAMGHTIKSARSSSMAKEALNCDVLARALSPDIHINGALSNRMIRECVVSLCSYMDQIKNFHPRASQDAAATGDEEGDSQDSLYMTWNWERMEMVIPLRHNVLDKLCPLVRKYLEKGIDVTHDNKTLLTSLVTCWARIVSVVSEEGAIPLEAFLVRGRYAVFENRLSHQVANSLWPLFLVTLLKNGKTMSDFRIHGFVIASEWLIGLANCQSISEHERALTVEMQKNGHFLCKTIDTELDHIPMMRGKINSILKDNVSDLEVGLSQKKAQNVFADILGNLMDSIQHFLESLVPGSDLHEYHLQVARVIIADIRSYAEFVKIPDFFLKSSSHFWPYYGDPAMFGAGLISYCLKLAQQSDQVAQQLFHYLFNGWKSAIVSNRMGSYNSCIRRGMKWWEFTKFMLSELVPALLVTGFKSSGWLICSTFLPAVTKRVIRLLENTDSKSTWVFENLLNILKMVMNGTVMLLRQFNYGLNGVNPSHRGILSVTFKFWFAIALPMRQYAIRHSQEEALEEVTDPLSSFSYSALHTFHTDEHNIQHPYGQFDVHKGKCTDGFSSNVIQYIKESWDFQDQEGFKVVVRGRTQECSAVHVGEMLERVLEMNIERYECAYPNKEGVSLPMKRNIFVRDLYI</sequence>
<comment type="caution">
    <text evidence="2">The sequence shown here is derived from an EMBL/GenBank/DDBJ whole genome shotgun (WGS) entry which is preliminary data.</text>
</comment>
<feature type="region of interest" description="Disordered" evidence="1">
    <location>
        <begin position="525"/>
        <end position="673"/>
    </location>
</feature>
<dbReference type="InterPro" id="IPR019021">
    <property type="entry name" value="Mms22"/>
</dbReference>
<proteinExistence type="predicted"/>
<evidence type="ECO:0000313" key="3">
    <source>
        <dbReference type="Proteomes" id="UP000242519"/>
    </source>
</evidence>
<feature type="region of interest" description="Disordered" evidence="1">
    <location>
        <begin position="1"/>
        <end position="69"/>
    </location>
</feature>
<reference evidence="2 3" key="1">
    <citation type="submission" date="2017-04" db="EMBL/GenBank/DDBJ databases">
        <title>Draft genome sequence of Marssonina coronaria NL1: causal agent of apple blotch.</title>
        <authorList>
            <person name="Cheng Q."/>
        </authorList>
    </citation>
    <scope>NUCLEOTIDE SEQUENCE [LARGE SCALE GENOMIC DNA]</scope>
    <source>
        <strain evidence="2 3">NL1</strain>
    </source>
</reference>
<gene>
    <name evidence="2" type="ORF">B2J93_3132</name>
</gene>
<feature type="region of interest" description="Disordered" evidence="1">
    <location>
        <begin position="160"/>
        <end position="202"/>
    </location>
</feature>
<dbReference type="STRING" id="503106.A0A218Z3R5"/>
<accession>A0A218Z3R5</accession>
<dbReference type="PANTHER" id="PTHR28122">
    <property type="entry name" value="E3 UBIQUITIN-PROTEIN LIGASE SUBSTRATE RECEPTOR MMS22"/>
    <property type="match status" value="1"/>
</dbReference>
<dbReference type="OrthoDB" id="2386201at2759"/>
<feature type="compositionally biased region" description="Basic and acidic residues" evidence="1">
    <location>
        <begin position="44"/>
        <end position="54"/>
    </location>
</feature>
<feature type="compositionally biased region" description="Low complexity" evidence="1">
    <location>
        <begin position="179"/>
        <end position="193"/>
    </location>
</feature>
<feature type="region of interest" description="Disordered" evidence="1">
    <location>
        <begin position="842"/>
        <end position="872"/>
    </location>
</feature>
<feature type="region of interest" description="Disordered" evidence="1">
    <location>
        <begin position="253"/>
        <end position="323"/>
    </location>
</feature>
<dbReference type="GO" id="GO:0035361">
    <property type="term" value="C:Cul8-RING ubiquitin ligase complex"/>
    <property type="evidence" value="ECO:0007669"/>
    <property type="project" value="TreeGrafter"/>
</dbReference>
<dbReference type="GO" id="GO:0000724">
    <property type="term" value="P:double-strand break repair via homologous recombination"/>
    <property type="evidence" value="ECO:0007669"/>
    <property type="project" value="TreeGrafter"/>
</dbReference>
<name>A0A218Z3R5_9HELO</name>
<protein>
    <recommendedName>
        <fullName evidence="4">Mus7/MMS22 family protein</fullName>
    </recommendedName>
</protein>
<evidence type="ECO:0000313" key="2">
    <source>
        <dbReference type="EMBL" id="OWP02344.1"/>
    </source>
</evidence>
<feature type="compositionally biased region" description="Low complexity" evidence="1">
    <location>
        <begin position="160"/>
        <end position="171"/>
    </location>
</feature>
<evidence type="ECO:0000256" key="1">
    <source>
        <dbReference type="SAM" id="MobiDB-lite"/>
    </source>
</evidence>
<dbReference type="Pfam" id="PF09462">
    <property type="entry name" value="Mus7"/>
    <property type="match status" value="1"/>
</dbReference>
<dbReference type="GO" id="GO:0005634">
    <property type="term" value="C:nucleus"/>
    <property type="evidence" value="ECO:0007669"/>
    <property type="project" value="InterPro"/>
</dbReference>
<dbReference type="InParanoid" id="A0A218Z3R5"/>
<dbReference type="Proteomes" id="UP000242519">
    <property type="component" value="Unassembled WGS sequence"/>
</dbReference>
<dbReference type="GO" id="GO:0031297">
    <property type="term" value="P:replication fork processing"/>
    <property type="evidence" value="ECO:0007669"/>
    <property type="project" value="InterPro"/>
</dbReference>
<dbReference type="PANTHER" id="PTHR28122:SF1">
    <property type="entry name" value="E3 UBIQUITIN-PROTEIN LIGASE SUBSTRATE RECEPTOR MMS22"/>
    <property type="match status" value="1"/>
</dbReference>